<feature type="compositionally biased region" description="Polar residues" evidence="1">
    <location>
        <begin position="162"/>
        <end position="173"/>
    </location>
</feature>
<dbReference type="AlphaFoldDB" id="A0AAN6RYG4"/>
<accession>A0AAN6RYG4</accession>
<organism evidence="2 3">
    <name type="scientific">Diplogelasinospora grovesii</name>
    <dbReference type="NCBI Taxonomy" id="303347"/>
    <lineage>
        <taxon>Eukaryota</taxon>
        <taxon>Fungi</taxon>
        <taxon>Dikarya</taxon>
        <taxon>Ascomycota</taxon>
        <taxon>Pezizomycotina</taxon>
        <taxon>Sordariomycetes</taxon>
        <taxon>Sordariomycetidae</taxon>
        <taxon>Sordariales</taxon>
        <taxon>Diplogelasinosporaceae</taxon>
        <taxon>Diplogelasinospora</taxon>
    </lineage>
</organism>
<protein>
    <submittedName>
        <fullName evidence="2">Uncharacterized protein</fullName>
    </submittedName>
</protein>
<evidence type="ECO:0000313" key="3">
    <source>
        <dbReference type="Proteomes" id="UP001303473"/>
    </source>
</evidence>
<feature type="compositionally biased region" description="Low complexity" evidence="1">
    <location>
        <begin position="234"/>
        <end position="245"/>
    </location>
</feature>
<feature type="compositionally biased region" description="Polar residues" evidence="1">
    <location>
        <begin position="246"/>
        <end position="264"/>
    </location>
</feature>
<gene>
    <name evidence="2" type="ORF">QBC46DRAFT_401101</name>
</gene>
<sequence length="414" mass="45051">MDKIIDEKLSTVTDEPTKVNYLSAKDLLADRASKVPLNESLKQADFTRAGAVLAYVFSDAEDWNEADREKQKSLRSLSHLTLPVLAALLRKRDIRRHSKGIIGVICEIASDIANLSPQWSREPKLREACLAVDSNSEVYLRFRAALFTKPADSGDPPEQPHSDTTPSTASTNPKDGATAPPVDSSDLSIAPPSRKRPRTTSPPDEHDDAATPPNLSGDGIPSHPPGVMPTEAQPPNTSTTRSSPPGATTDTTIQLTGSTNSEQEQPPRRQWDMGSMMLSCLVTISRGKDLHEIAAIIGAVGDSIELMLQERGNYRSAPMGDGEKKFCIIIRAKTKYWPPHRPPSFQLPSLKVADIVANCGRIISFHMPKHGGVTLAYAGHAGLEIQWVEGSSLDYLGGQAWTLYHCVLKLIDVL</sequence>
<comment type="caution">
    <text evidence="2">The sequence shown here is derived from an EMBL/GenBank/DDBJ whole genome shotgun (WGS) entry which is preliminary data.</text>
</comment>
<feature type="region of interest" description="Disordered" evidence="1">
    <location>
        <begin position="149"/>
        <end position="268"/>
    </location>
</feature>
<dbReference type="EMBL" id="MU854058">
    <property type="protein sequence ID" value="KAK3933845.1"/>
    <property type="molecule type" value="Genomic_DNA"/>
</dbReference>
<evidence type="ECO:0000256" key="1">
    <source>
        <dbReference type="SAM" id="MobiDB-lite"/>
    </source>
</evidence>
<name>A0AAN6RYG4_9PEZI</name>
<keyword evidence="3" id="KW-1185">Reference proteome</keyword>
<evidence type="ECO:0000313" key="2">
    <source>
        <dbReference type="EMBL" id="KAK3933845.1"/>
    </source>
</evidence>
<reference evidence="3" key="1">
    <citation type="journal article" date="2023" name="Mol. Phylogenet. Evol.">
        <title>Genome-scale phylogeny and comparative genomics of the fungal order Sordariales.</title>
        <authorList>
            <person name="Hensen N."/>
            <person name="Bonometti L."/>
            <person name="Westerberg I."/>
            <person name="Brannstrom I.O."/>
            <person name="Guillou S."/>
            <person name="Cros-Aarteil S."/>
            <person name="Calhoun S."/>
            <person name="Haridas S."/>
            <person name="Kuo A."/>
            <person name="Mondo S."/>
            <person name="Pangilinan J."/>
            <person name="Riley R."/>
            <person name="LaButti K."/>
            <person name="Andreopoulos B."/>
            <person name="Lipzen A."/>
            <person name="Chen C."/>
            <person name="Yan M."/>
            <person name="Daum C."/>
            <person name="Ng V."/>
            <person name="Clum A."/>
            <person name="Steindorff A."/>
            <person name="Ohm R.A."/>
            <person name="Martin F."/>
            <person name="Silar P."/>
            <person name="Natvig D.O."/>
            <person name="Lalanne C."/>
            <person name="Gautier V."/>
            <person name="Ament-Velasquez S.L."/>
            <person name="Kruys A."/>
            <person name="Hutchinson M.I."/>
            <person name="Powell A.J."/>
            <person name="Barry K."/>
            <person name="Miller A.N."/>
            <person name="Grigoriev I.V."/>
            <person name="Debuchy R."/>
            <person name="Gladieux P."/>
            <person name="Hiltunen Thoren M."/>
            <person name="Johannesson H."/>
        </authorList>
    </citation>
    <scope>NUCLEOTIDE SEQUENCE [LARGE SCALE GENOMIC DNA]</scope>
    <source>
        <strain evidence="3">CBS 340.73</strain>
    </source>
</reference>
<proteinExistence type="predicted"/>
<dbReference type="Proteomes" id="UP001303473">
    <property type="component" value="Unassembled WGS sequence"/>
</dbReference>